<evidence type="ECO:0000313" key="2">
    <source>
        <dbReference type="EMBL" id="ABF87326.1"/>
    </source>
</evidence>
<organism evidence="2 3">
    <name type="scientific">Myxococcus xanthus (strain DK1622)</name>
    <dbReference type="NCBI Taxonomy" id="246197"/>
    <lineage>
        <taxon>Bacteria</taxon>
        <taxon>Pseudomonadati</taxon>
        <taxon>Myxococcota</taxon>
        <taxon>Myxococcia</taxon>
        <taxon>Myxococcales</taxon>
        <taxon>Cystobacterineae</taxon>
        <taxon>Myxococcaceae</taxon>
        <taxon>Myxococcus</taxon>
    </lineage>
</organism>
<feature type="region of interest" description="Disordered" evidence="1">
    <location>
        <begin position="204"/>
        <end position="338"/>
    </location>
</feature>
<keyword evidence="3" id="KW-1185">Reference proteome</keyword>
<gene>
    <name evidence="2" type="ordered locus">MXAN_1708</name>
</gene>
<dbReference type="eggNOG" id="COG3064">
    <property type="taxonomic scope" value="Bacteria"/>
</dbReference>
<dbReference type="STRING" id="246197.MXAN_1708"/>
<sequence length="338" mass="36274">MPGQRRRQRRLRRFLGRRWATSLFLFDCRGRHASTRAGRTHLGHASCPALQSHARKCPIQRRYPMGSVTAVGGSGAPKVDPAEAQRRAEEARQKAEAARLAAEARRKAATAARDNLTQAKHDAGAARRQKAAAEKTAAAARKAAERPGQTPAEAKKSKEDLAVAEKKLKEVTEASRMAAQKLQDAEEKAALAAKSAEEAMRKANAVAVEESKTPPYSQKDIDKVKPTKNELESAFEGTSRKAELEKLLGLTPPPPQEVIQTVGSGAAPGAPFDAMKTMDAQDVAHGPFGQTHMDSSTDAWFHQRQGSNTGVVPSDATRGNTVPIMPDGSAPSPVTSKQ</sequence>
<feature type="region of interest" description="Disordered" evidence="1">
    <location>
        <begin position="69"/>
        <end position="161"/>
    </location>
</feature>
<reference evidence="2 3" key="1">
    <citation type="journal article" date="2006" name="Proc. Natl. Acad. Sci. U.S.A.">
        <title>Evolution of sensory complexity recorded in a myxobacterial genome.</title>
        <authorList>
            <person name="Goldman B.S."/>
            <person name="Nierman W.C."/>
            <person name="Kaiser D."/>
            <person name="Slater S.C."/>
            <person name="Durkin A.S."/>
            <person name="Eisen J.A."/>
            <person name="Ronning C.M."/>
            <person name="Barbazuk W.B."/>
            <person name="Blanchard M."/>
            <person name="Field C."/>
            <person name="Halling C."/>
            <person name="Hinkle G."/>
            <person name="Iartchuk O."/>
            <person name="Kim H.S."/>
            <person name="Mackenzie C."/>
            <person name="Madupu R."/>
            <person name="Miller N."/>
            <person name="Shvartsbeyn A."/>
            <person name="Sullivan S.A."/>
            <person name="Vaudin M."/>
            <person name="Wiegand R."/>
            <person name="Kaplan H.B."/>
        </authorList>
    </citation>
    <scope>NUCLEOTIDE SEQUENCE [LARGE SCALE GENOMIC DNA]</scope>
    <source>
        <strain evidence="3">DK1622</strain>
    </source>
</reference>
<proteinExistence type="predicted"/>
<accession>Q1DBL4</accession>
<evidence type="ECO:0000256" key="1">
    <source>
        <dbReference type="SAM" id="MobiDB-lite"/>
    </source>
</evidence>
<dbReference type="KEGG" id="mxa:MXAN_1708"/>
<name>Q1DBL4_MYXXD</name>
<feature type="compositionally biased region" description="Basic and acidic residues" evidence="1">
    <location>
        <begin position="80"/>
        <end position="106"/>
    </location>
</feature>
<dbReference type="HOGENOM" id="CLU_070791_0_0_7"/>
<dbReference type="EnsemblBacteria" id="ABF87326">
    <property type="protein sequence ID" value="ABF87326"/>
    <property type="gene ID" value="MXAN_1708"/>
</dbReference>
<dbReference type="EMBL" id="CP000113">
    <property type="protein sequence ID" value="ABF87326.1"/>
    <property type="molecule type" value="Genomic_DNA"/>
</dbReference>
<evidence type="ECO:0000313" key="3">
    <source>
        <dbReference type="Proteomes" id="UP000002402"/>
    </source>
</evidence>
<feature type="compositionally biased region" description="Polar residues" evidence="1">
    <location>
        <begin position="292"/>
        <end position="311"/>
    </location>
</feature>
<dbReference type="Proteomes" id="UP000002402">
    <property type="component" value="Chromosome"/>
</dbReference>
<feature type="compositionally biased region" description="Basic and acidic residues" evidence="1">
    <location>
        <begin position="219"/>
        <end position="231"/>
    </location>
</feature>
<dbReference type="AlphaFoldDB" id="Q1DBL4"/>
<protein>
    <submittedName>
        <fullName evidence="2">Uncharacterized protein</fullName>
    </submittedName>
</protein>